<name>A0A1H5NNI0_9PSED</name>
<sequence>MVLTDHKMPTLGYFNKMVCDCLGLWASDNNDVTFTVPATEKSRRAALHEAFEAIKKADGVYGSLNDLVAVTTQIAPQGATLTKKDRTVHAWVHELAHSDFGSHDEFVELGQYIEALIEERYTRFGVSQLAVCFYRSATMYYREFLRECPATQAGPFHHFLGQTLTRLVRTLVAESPAGTIWPCATLAESQWPLVDFLDSALSECGVSRHKLYQFHQSAKTPDITDAEVWARDLKSTLTDTKSKQTVGRFAKNNKIKFSCVFDTVRPLAYLLRDKVDESTFSTQAFSAFICHNLTLQVLECGATEHSKQSASYPQPGTVSSLLPVTDTLDMLFENADPADGAVIEASLETYRQYAKTLRLWSNLAESDTRIPTALDYWYGPAFDSLSVDRWYNCTPASPVWMNEWRAAVEAMSSGSDDLALEHFQNALAGAKYTAGPLFIPLYLEICAFCKRQFQRLRASGEEAEFDSRYEPLGGQASKYAGLMGYTPAHYRNADTLMPRILLRYKNSRIIRKIDSLV</sequence>
<dbReference type="EMBL" id="FNTY01000002">
    <property type="protein sequence ID" value="SEF03136.1"/>
    <property type="molecule type" value="Genomic_DNA"/>
</dbReference>
<evidence type="ECO:0000313" key="2">
    <source>
        <dbReference type="Proteomes" id="UP000198985"/>
    </source>
</evidence>
<dbReference type="AlphaFoldDB" id="A0A1H5NNI0"/>
<evidence type="ECO:0000313" key="1">
    <source>
        <dbReference type="EMBL" id="SEF03136.1"/>
    </source>
</evidence>
<gene>
    <name evidence="1" type="ORF">SAMN04490194_6360</name>
</gene>
<reference evidence="1 2" key="1">
    <citation type="submission" date="2016-10" db="EMBL/GenBank/DDBJ databases">
        <authorList>
            <person name="de Groot N.N."/>
        </authorList>
    </citation>
    <scope>NUCLEOTIDE SEQUENCE [LARGE SCALE GENOMIC DNA]</scope>
    <source>
        <strain evidence="1 2">BS3662</strain>
    </source>
</reference>
<dbReference type="Proteomes" id="UP000198985">
    <property type="component" value="Unassembled WGS sequence"/>
</dbReference>
<dbReference type="RefSeq" id="WP_084317581.1">
    <property type="nucleotide sequence ID" value="NZ_FNTY01000002.1"/>
</dbReference>
<proteinExistence type="predicted"/>
<protein>
    <submittedName>
        <fullName evidence="1">Uncharacterized protein</fullName>
    </submittedName>
</protein>
<organism evidence="1 2">
    <name type="scientific">Pseudomonas migulae</name>
    <dbReference type="NCBI Taxonomy" id="78543"/>
    <lineage>
        <taxon>Bacteria</taxon>
        <taxon>Pseudomonadati</taxon>
        <taxon>Pseudomonadota</taxon>
        <taxon>Gammaproteobacteria</taxon>
        <taxon>Pseudomonadales</taxon>
        <taxon>Pseudomonadaceae</taxon>
        <taxon>Pseudomonas</taxon>
    </lineage>
</organism>
<accession>A0A1H5NNI0</accession>